<keyword evidence="7" id="KW-1185">Reference proteome</keyword>
<comment type="similarity">
    <text evidence="1">Belongs to the 'phage' integrase family.</text>
</comment>
<dbReference type="Proteomes" id="UP001258994">
    <property type="component" value="Chromosome"/>
</dbReference>
<dbReference type="InterPro" id="IPR011010">
    <property type="entry name" value="DNA_brk_join_enz"/>
</dbReference>
<evidence type="ECO:0000259" key="5">
    <source>
        <dbReference type="PROSITE" id="PS51898"/>
    </source>
</evidence>
<evidence type="ECO:0000256" key="2">
    <source>
        <dbReference type="ARBA" id="ARBA00022908"/>
    </source>
</evidence>
<evidence type="ECO:0000313" key="6">
    <source>
        <dbReference type="EMBL" id="WNC72503.1"/>
    </source>
</evidence>
<evidence type="ECO:0000313" key="7">
    <source>
        <dbReference type="Proteomes" id="UP001258994"/>
    </source>
</evidence>
<evidence type="ECO:0000256" key="3">
    <source>
        <dbReference type="ARBA" id="ARBA00023125"/>
    </source>
</evidence>
<protein>
    <submittedName>
        <fullName evidence="6">Tyrosine-type recombinase/integrase</fullName>
    </submittedName>
</protein>
<dbReference type="SUPFAM" id="SSF56349">
    <property type="entry name" value="DNA breaking-rejoining enzymes"/>
    <property type="match status" value="1"/>
</dbReference>
<keyword evidence="3" id="KW-0238">DNA-binding</keyword>
<dbReference type="CDD" id="cd00397">
    <property type="entry name" value="DNA_BRE_C"/>
    <property type="match status" value="1"/>
</dbReference>
<dbReference type="PANTHER" id="PTHR30349:SF41">
    <property type="entry name" value="INTEGRASE_RECOMBINASE PROTEIN MJ0367-RELATED"/>
    <property type="match status" value="1"/>
</dbReference>
<dbReference type="InterPro" id="IPR002104">
    <property type="entry name" value="Integrase_catalytic"/>
</dbReference>
<keyword evidence="2" id="KW-0229">DNA integration</keyword>
<dbReference type="Pfam" id="PF00589">
    <property type="entry name" value="Phage_integrase"/>
    <property type="match status" value="1"/>
</dbReference>
<evidence type="ECO:0000256" key="1">
    <source>
        <dbReference type="ARBA" id="ARBA00008857"/>
    </source>
</evidence>
<keyword evidence="4" id="KW-0233">DNA recombination</keyword>
<dbReference type="InterPro" id="IPR013762">
    <property type="entry name" value="Integrase-like_cat_sf"/>
</dbReference>
<accession>A0ABY9TUN2</accession>
<reference evidence="7" key="1">
    <citation type="submission" date="2023-09" db="EMBL/GenBank/DDBJ databases">
        <authorList>
            <person name="Li S."/>
            <person name="Li X."/>
            <person name="Zhang C."/>
            <person name="Zhao Z."/>
        </authorList>
    </citation>
    <scope>NUCLEOTIDE SEQUENCE [LARGE SCALE GENOMIC DNA]</scope>
    <source>
        <strain evidence="7">SQ149</strain>
    </source>
</reference>
<dbReference type="EMBL" id="CP134145">
    <property type="protein sequence ID" value="WNC72503.1"/>
    <property type="molecule type" value="Genomic_DNA"/>
</dbReference>
<dbReference type="RefSeq" id="WP_348391620.1">
    <property type="nucleotide sequence ID" value="NZ_CP134145.1"/>
</dbReference>
<name>A0ABY9TUN2_9GAMM</name>
<feature type="domain" description="Tyr recombinase" evidence="5">
    <location>
        <begin position="2"/>
        <end position="186"/>
    </location>
</feature>
<dbReference type="InterPro" id="IPR050090">
    <property type="entry name" value="Tyrosine_recombinase_XerCD"/>
</dbReference>
<organism evidence="6 7">
    <name type="scientific">Thalassotalea psychrophila</name>
    <dbReference type="NCBI Taxonomy" id="3065647"/>
    <lineage>
        <taxon>Bacteria</taxon>
        <taxon>Pseudomonadati</taxon>
        <taxon>Pseudomonadota</taxon>
        <taxon>Gammaproteobacteria</taxon>
        <taxon>Alteromonadales</taxon>
        <taxon>Colwelliaceae</taxon>
        <taxon>Thalassotalea</taxon>
    </lineage>
</organism>
<dbReference type="PANTHER" id="PTHR30349">
    <property type="entry name" value="PHAGE INTEGRASE-RELATED"/>
    <property type="match status" value="1"/>
</dbReference>
<gene>
    <name evidence="6" type="ORF">RGQ13_00590</name>
</gene>
<dbReference type="Gene3D" id="1.10.443.10">
    <property type="entry name" value="Intergrase catalytic core"/>
    <property type="match status" value="1"/>
</dbReference>
<dbReference type="PROSITE" id="PS51898">
    <property type="entry name" value="TYR_RECOMBINASE"/>
    <property type="match status" value="1"/>
</dbReference>
<sequence length="188" mass="20935">MKQAKTLTEREFKRVLAVATLSRHSERNCLALNLSYYAGLRVKEIAALTIGDVYSNDGTVSDFVYLDSEQTKGKQGRTIVFNKKLRALLKLNFHNMKNRNPSLPLIRSQKGKAFSANSLCQLIIALYKDASIDGASSHSGRRTFITNLAHKGVSAKVLMSLVGHSNLSTTQRYIDVNDNMLKEAVELM</sequence>
<evidence type="ECO:0000256" key="4">
    <source>
        <dbReference type="ARBA" id="ARBA00023172"/>
    </source>
</evidence>
<proteinExistence type="inferred from homology"/>